<accession>E0I481</accession>
<keyword evidence="4 9" id="KW-0521">NADP</keyword>
<dbReference type="Proteomes" id="UP000005387">
    <property type="component" value="Unassembled WGS sequence"/>
</dbReference>
<name>E0I481_9BACL</name>
<dbReference type="GO" id="GO:0030604">
    <property type="term" value="F:1-deoxy-D-xylulose-5-phosphate reductoisomerase activity"/>
    <property type="evidence" value="ECO:0007669"/>
    <property type="project" value="UniProtKB-UniRule"/>
</dbReference>
<dbReference type="Pfam" id="PF02670">
    <property type="entry name" value="DXP_reductoisom"/>
    <property type="match status" value="1"/>
</dbReference>
<feature type="binding site" evidence="9">
    <location>
        <position position="216"/>
    </location>
    <ligand>
        <name>1-deoxy-D-xylulose 5-phosphate</name>
        <dbReference type="ChEBI" id="CHEBI:57792"/>
    </ligand>
</feature>
<comment type="catalytic activity">
    <reaction evidence="8">
        <text>2-C-methyl-D-erythritol 4-phosphate + NADP(+) = 1-deoxy-D-xylulose 5-phosphate + NADPH + H(+)</text>
        <dbReference type="Rhea" id="RHEA:13717"/>
        <dbReference type="ChEBI" id="CHEBI:15378"/>
        <dbReference type="ChEBI" id="CHEBI:57783"/>
        <dbReference type="ChEBI" id="CHEBI:57792"/>
        <dbReference type="ChEBI" id="CHEBI:58262"/>
        <dbReference type="ChEBI" id="CHEBI:58349"/>
        <dbReference type="EC" id="1.1.1.267"/>
    </reaction>
    <physiologicalReaction direction="right-to-left" evidence="8">
        <dbReference type="Rhea" id="RHEA:13719"/>
    </physiologicalReaction>
</comment>
<feature type="binding site" evidence="9">
    <location>
        <position position="149"/>
    </location>
    <ligand>
        <name>1-deoxy-D-xylulose 5-phosphate</name>
        <dbReference type="ChEBI" id="CHEBI:57792"/>
    </ligand>
</feature>
<dbReference type="UniPathway" id="UPA00056">
    <property type="reaction ID" value="UER00092"/>
</dbReference>
<comment type="function">
    <text evidence="9">Catalyzes the NADPH-dependent rearrangement and reduction of 1-deoxy-D-xylulose-5-phosphate (DXP) to 2-C-methyl-D-erythritol 4-phosphate (MEP).</text>
</comment>
<dbReference type="InterPro" id="IPR013644">
    <property type="entry name" value="DXP_reductoisomerase_C"/>
</dbReference>
<comment type="caution">
    <text evidence="9">Lacks conserved residue(s) required for the propagation of feature annotation.</text>
</comment>
<evidence type="ECO:0000313" key="14">
    <source>
        <dbReference type="Proteomes" id="UP000005387"/>
    </source>
</evidence>
<comment type="similarity">
    <text evidence="2 9">Belongs to the DXR family.</text>
</comment>
<dbReference type="PANTHER" id="PTHR30525:SF0">
    <property type="entry name" value="1-DEOXY-D-XYLULOSE 5-PHOSPHATE REDUCTOISOMERASE, CHLOROPLASTIC"/>
    <property type="match status" value="1"/>
</dbReference>
<keyword evidence="13" id="KW-0413">Isomerase</keyword>
<dbReference type="PANTHER" id="PTHR30525">
    <property type="entry name" value="1-DEOXY-D-XYLULOSE 5-PHOSPHATE REDUCTOISOMERASE"/>
    <property type="match status" value="1"/>
</dbReference>
<dbReference type="PIRSF" id="PIRSF006205">
    <property type="entry name" value="Dxp_reductismrs"/>
    <property type="match status" value="1"/>
</dbReference>
<dbReference type="SUPFAM" id="SSF51735">
    <property type="entry name" value="NAD(P)-binding Rossmann-fold domains"/>
    <property type="match status" value="1"/>
</dbReference>
<evidence type="ECO:0000313" key="13">
    <source>
        <dbReference type="EMBL" id="EFM13095.1"/>
    </source>
</evidence>
<keyword evidence="9" id="KW-0460">Magnesium</keyword>
<feature type="binding site" evidence="9">
    <location>
        <position position="174"/>
    </location>
    <ligand>
        <name>1-deoxy-D-xylulose 5-phosphate</name>
        <dbReference type="ChEBI" id="CHEBI:57792"/>
    </ligand>
</feature>
<dbReference type="NCBIfam" id="NF009114">
    <property type="entry name" value="PRK12464.1"/>
    <property type="match status" value="1"/>
</dbReference>
<dbReference type="Gene3D" id="3.40.50.720">
    <property type="entry name" value="NAD(P)-binding Rossmann-like Domain"/>
    <property type="match status" value="1"/>
</dbReference>
<feature type="binding site" evidence="9">
    <location>
        <position position="39"/>
    </location>
    <ligand>
        <name>NADPH</name>
        <dbReference type="ChEBI" id="CHEBI:57783"/>
    </ligand>
</feature>
<feature type="binding site" evidence="9">
    <location>
        <position position="124"/>
    </location>
    <ligand>
        <name>NADPH</name>
        <dbReference type="ChEBI" id="CHEBI:57783"/>
    </ligand>
</feature>
<dbReference type="FunFam" id="3.40.50.720:FF:000045">
    <property type="entry name" value="1-deoxy-D-xylulose 5-phosphate reductoisomerase"/>
    <property type="match status" value="1"/>
</dbReference>
<feature type="domain" description="1-deoxy-D-xylulose 5-phosphate reductoisomerase N-terminal" evidence="10">
    <location>
        <begin position="5"/>
        <end position="130"/>
    </location>
</feature>
<keyword evidence="5 9" id="KW-0560">Oxidoreductase</keyword>
<dbReference type="GO" id="GO:0051484">
    <property type="term" value="P:isopentenyl diphosphate biosynthetic process, methylerythritol 4-phosphate pathway involved in terpenoid biosynthetic process"/>
    <property type="evidence" value="ECO:0007669"/>
    <property type="project" value="TreeGrafter"/>
</dbReference>
<dbReference type="Pfam" id="PF13288">
    <property type="entry name" value="DXPR_C"/>
    <property type="match status" value="1"/>
</dbReference>
<protein>
    <recommendedName>
        <fullName evidence="9">1-deoxy-D-xylulose 5-phosphate reductoisomerase</fullName>
        <shortName evidence="9">DXP reductoisomerase</shortName>
        <ecNumber evidence="9">1.1.1.267</ecNumber>
    </recommendedName>
    <alternativeName>
        <fullName evidence="9">1-deoxyxylulose-5-phosphate reductoisomerase</fullName>
    </alternativeName>
    <alternativeName>
        <fullName evidence="9">2-C-methyl-D-erythritol 4-phosphate synthase</fullName>
    </alternativeName>
</protein>
<feature type="binding site" evidence="9">
    <location>
        <position position="215"/>
    </location>
    <ligand>
        <name>1-deoxy-D-xylulose 5-phosphate</name>
        <dbReference type="ChEBI" id="CHEBI:57792"/>
    </ligand>
</feature>
<dbReference type="InterPro" id="IPR026877">
    <property type="entry name" value="DXPR_C"/>
</dbReference>
<keyword evidence="14" id="KW-1185">Reference proteome</keyword>
<feature type="domain" description="1-deoxy-D-xylulose 5-phosphate reductoisomerase C-terminal" evidence="11">
    <location>
        <begin position="144"/>
        <end position="227"/>
    </location>
</feature>
<feature type="binding site" evidence="9">
    <location>
        <position position="122"/>
    </location>
    <ligand>
        <name>NADPH</name>
        <dbReference type="ChEBI" id="CHEBI:57783"/>
    </ligand>
</feature>
<dbReference type="eggNOG" id="COG0743">
    <property type="taxonomic scope" value="Bacteria"/>
</dbReference>
<feature type="binding site" evidence="9">
    <location>
        <position position="11"/>
    </location>
    <ligand>
        <name>NADPH</name>
        <dbReference type="ChEBI" id="CHEBI:57783"/>
    </ligand>
</feature>
<dbReference type="OrthoDB" id="9806546at2"/>
<organism evidence="13 14">
    <name type="scientific">Paenibacillus curdlanolyticus YK9</name>
    <dbReference type="NCBI Taxonomy" id="717606"/>
    <lineage>
        <taxon>Bacteria</taxon>
        <taxon>Bacillati</taxon>
        <taxon>Bacillota</taxon>
        <taxon>Bacilli</taxon>
        <taxon>Bacillales</taxon>
        <taxon>Paenibacillaceae</taxon>
        <taxon>Paenibacillus</taxon>
    </lineage>
</organism>
<feature type="binding site" evidence="9">
    <location>
        <position position="13"/>
    </location>
    <ligand>
        <name>NADPH</name>
        <dbReference type="ChEBI" id="CHEBI:57783"/>
    </ligand>
</feature>
<comment type="cofactor">
    <cofactor evidence="9">
        <name>Mg(2+)</name>
        <dbReference type="ChEBI" id="CHEBI:18420"/>
    </cofactor>
    <cofactor evidence="9">
        <name>Mn(2+)</name>
        <dbReference type="ChEBI" id="CHEBI:29035"/>
    </cofactor>
</comment>
<evidence type="ECO:0000259" key="10">
    <source>
        <dbReference type="Pfam" id="PF02670"/>
    </source>
</evidence>
<dbReference type="EMBL" id="AEDD01000001">
    <property type="protein sequence ID" value="EFM13095.1"/>
    <property type="molecule type" value="Genomic_DNA"/>
</dbReference>
<evidence type="ECO:0000256" key="6">
    <source>
        <dbReference type="ARBA" id="ARBA00023211"/>
    </source>
</evidence>
<feature type="binding site" evidence="9">
    <location>
        <position position="12"/>
    </location>
    <ligand>
        <name>NADPH</name>
        <dbReference type="ChEBI" id="CHEBI:57783"/>
    </ligand>
</feature>
<evidence type="ECO:0000259" key="12">
    <source>
        <dbReference type="Pfam" id="PF13288"/>
    </source>
</evidence>
<dbReference type="InterPro" id="IPR036169">
    <property type="entry name" value="DXPR_C_sf"/>
</dbReference>
<keyword evidence="3 9" id="KW-0479">Metal-binding</keyword>
<evidence type="ECO:0000256" key="2">
    <source>
        <dbReference type="ARBA" id="ARBA00006825"/>
    </source>
</evidence>
<evidence type="ECO:0000256" key="9">
    <source>
        <dbReference type="HAMAP-Rule" id="MF_00183"/>
    </source>
</evidence>
<feature type="binding site" evidence="9">
    <location>
        <position position="14"/>
    </location>
    <ligand>
        <name>NADPH</name>
        <dbReference type="ChEBI" id="CHEBI:57783"/>
    </ligand>
</feature>
<dbReference type="Pfam" id="PF08436">
    <property type="entry name" value="DXP_redisom_C"/>
    <property type="match status" value="1"/>
</dbReference>
<keyword evidence="7 9" id="KW-0414">Isoprene biosynthesis</keyword>
<dbReference type="HAMAP" id="MF_00183">
    <property type="entry name" value="DXP_reductoisom"/>
    <property type="match status" value="1"/>
</dbReference>
<dbReference type="RefSeq" id="WP_006036623.1">
    <property type="nucleotide sequence ID" value="NZ_AEDD01000001.1"/>
</dbReference>
<evidence type="ECO:0000256" key="1">
    <source>
        <dbReference type="ARBA" id="ARBA00005094"/>
    </source>
</evidence>
<dbReference type="NCBIfam" id="TIGR00243">
    <property type="entry name" value="Dxr"/>
    <property type="match status" value="1"/>
</dbReference>
<evidence type="ECO:0000256" key="3">
    <source>
        <dbReference type="ARBA" id="ARBA00022723"/>
    </source>
</evidence>
<feature type="binding site" evidence="9">
    <location>
        <position position="150"/>
    </location>
    <ligand>
        <name>Mn(2+)</name>
        <dbReference type="ChEBI" id="CHEBI:29035"/>
    </ligand>
</feature>
<feature type="binding site" evidence="9">
    <location>
        <position position="197"/>
    </location>
    <ligand>
        <name>1-deoxy-D-xylulose 5-phosphate</name>
        <dbReference type="ChEBI" id="CHEBI:57792"/>
    </ligand>
</feature>
<dbReference type="InterPro" id="IPR003821">
    <property type="entry name" value="DXP_reductoisomerase"/>
</dbReference>
<feature type="binding site" evidence="9">
    <location>
        <position position="123"/>
    </location>
    <ligand>
        <name>1-deoxy-D-xylulose 5-phosphate</name>
        <dbReference type="ChEBI" id="CHEBI:57792"/>
    </ligand>
</feature>
<dbReference type="InterPro" id="IPR036291">
    <property type="entry name" value="NAD(P)-bd_dom_sf"/>
</dbReference>
<dbReference type="GO" id="GO:0070402">
    <property type="term" value="F:NADPH binding"/>
    <property type="evidence" value="ECO:0007669"/>
    <property type="project" value="InterPro"/>
</dbReference>
<feature type="binding site" evidence="9">
    <location>
        <position position="210"/>
    </location>
    <ligand>
        <name>1-deoxy-D-xylulose 5-phosphate</name>
        <dbReference type="ChEBI" id="CHEBI:57792"/>
    </ligand>
</feature>
<dbReference type="SUPFAM" id="SSF55347">
    <property type="entry name" value="Glyceraldehyde-3-phosphate dehydrogenase-like, C-terminal domain"/>
    <property type="match status" value="1"/>
</dbReference>
<evidence type="ECO:0000256" key="8">
    <source>
        <dbReference type="ARBA" id="ARBA00048543"/>
    </source>
</evidence>
<evidence type="ECO:0000259" key="11">
    <source>
        <dbReference type="Pfam" id="PF08436"/>
    </source>
</evidence>
<dbReference type="Gene3D" id="1.10.1740.10">
    <property type="match status" value="1"/>
</dbReference>
<feature type="binding site" evidence="9">
    <location>
        <position position="219"/>
    </location>
    <ligand>
        <name>Mn(2+)</name>
        <dbReference type="ChEBI" id="CHEBI:29035"/>
    </ligand>
</feature>
<gene>
    <name evidence="9" type="primary">dxr</name>
    <name evidence="13" type="ORF">PaecuDRAFT_0606</name>
</gene>
<evidence type="ECO:0000256" key="4">
    <source>
        <dbReference type="ARBA" id="ARBA00022857"/>
    </source>
</evidence>
<dbReference type="AlphaFoldDB" id="E0I481"/>
<dbReference type="GO" id="GO:0016853">
    <property type="term" value="F:isomerase activity"/>
    <property type="evidence" value="ECO:0007669"/>
    <property type="project" value="UniProtKB-KW"/>
</dbReference>
<sequence>MAKKVTILGSTGSIGTQTLDVIANDRELYEVEGLSAGSNIALLLEQVDQFKPKRVCVASAADAAEVKLHVPAGTEVVHGEQGLIDLAAGGQSDVVVTAIVGSRGLGATLAAIEAGKSVGLANKETLVTAGHLVMSLAKQRSVSIMPIDSEHSAIFQCLNGENPRSIKRITLTASGGSFRDRSRDELAGVTVEQALKHPNWSMGAKITIDSATMANKGLEVIEARWLYDIGYDDIDVVIHPESIIHSYVEFEDHSVMAQLGLPDMRVPIQYALTYPERRPTPTGRLDLVKQGALHFREMDEQRYPMMRLAYAAGRAGGTATTAFNAANEVAVARFLQGEIGFLDIDRIVETVLEKHAPIANPDQATIADADAWARMTSSSA</sequence>
<proteinExistence type="inferred from homology"/>
<feature type="binding site" evidence="9">
    <location>
        <position position="203"/>
    </location>
    <ligand>
        <name>NADPH</name>
        <dbReference type="ChEBI" id="CHEBI:57783"/>
    </ligand>
</feature>
<dbReference type="STRING" id="717606.PaecuDRAFT_0606"/>
<evidence type="ECO:0000256" key="5">
    <source>
        <dbReference type="ARBA" id="ARBA00023002"/>
    </source>
</evidence>
<dbReference type="SUPFAM" id="SSF69055">
    <property type="entry name" value="1-deoxy-D-xylulose-5-phosphate reductoisomerase, C-terminal domain"/>
    <property type="match status" value="1"/>
</dbReference>
<dbReference type="InterPro" id="IPR013512">
    <property type="entry name" value="DXP_reductoisomerase_N"/>
</dbReference>
<feature type="binding site" evidence="9">
    <location>
        <position position="150"/>
    </location>
    <ligand>
        <name>1-deoxy-D-xylulose 5-phosphate</name>
        <dbReference type="ChEBI" id="CHEBI:57792"/>
    </ligand>
</feature>
<keyword evidence="6 9" id="KW-0464">Manganese</keyword>
<evidence type="ECO:0000256" key="7">
    <source>
        <dbReference type="ARBA" id="ARBA00023229"/>
    </source>
</evidence>
<feature type="binding site" evidence="9">
    <location>
        <position position="37"/>
    </location>
    <ligand>
        <name>NADPH</name>
        <dbReference type="ChEBI" id="CHEBI:57783"/>
    </ligand>
</feature>
<feature type="binding site" evidence="9">
    <location>
        <position position="148"/>
    </location>
    <ligand>
        <name>Mn(2+)</name>
        <dbReference type="ChEBI" id="CHEBI:29035"/>
    </ligand>
</feature>
<reference evidence="13 14" key="1">
    <citation type="submission" date="2010-07" db="EMBL/GenBank/DDBJ databases">
        <title>The draft genome of Paenibacillus curdlanolyticus YK9.</title>
        <authorList>
            <consortium name="US DOE Joint Genome Institute (JGI-PGF)"/>
            <person name="Lucas S."/>
            <person name="Copeland A."/>
            <person name="Lapidus A."/>
            <person name="Cheng J.-F."/>
            <person name="Bruce D."/>
            <person name="Goodwin L."/>
            <person name="Pitluck S."/>
            <person name="Land M.L."/>
            <person name="Hauser L."/>
            <person name="Chang Y.-J."/>
            <person name="Jeffries C."/>
            <person name="Anderson I.J."/>
            <person name="Johnson E."/>
            <person name="Loganathan U."/>
            <person name="Mulhopadhyay B."/>
            <person name="Kyrpides N."/>
            <person name="Woyke T.J."/>
        </authorList>
    </citation>
    <scope>NUCLEOTIDE SEQUENCE [LARGE SCALE GENOMIC DNA]</scope>
    <source>
        <strain evidence="13 14">YK9</strain>
    </source>
</reference>
<comment type="pathway">
    <text evidence="1 9">Isoprenoid biosynthesis; isopentenyl diphosphate biosynthesis via DXP pathway; isopentenyl diphosphate from 1-deoxy-D-xylulose 5-phosphate: step 1/6.</text>
</comment>
<dbReference type="GO" id="GO:0030145">
    <property type="term" value="F:manganese ion binding"/>
    <property type="evidence" value="ECO:0007669"/>
    <property type="project" value="TreeGrafter"/>
</dbReference>
<feature type="domain" description="DXP reductoisomerase C-terminal" evidence="12">
    <location>
        <begin position="259"/>
        <end position="375"/>
    </location>
</feature>
<dbReference type="EC" id="1.1.1.267" evidence="9"/>
<feature type="binding site" evidence="9">
    <location>
        <position position="219"/>
    </location>
    <ligand>
        <name>1-deoxy-D-xylulose 5-phosphate</name>
        <dbReference type="ChEBI" id="CHEBI:57792"/>
    </ligand>
</feature>